<sequence>MTAVIDALLTEFGKKATERWLTPSWLLGLSFVAALWCAALLGHAHALDLAMLIQRTRSHVNRVGADPVTVVVVAAVVVLAALAAAGLARLSAAVVERIWLLERRGRRLTWPGRRLALLDQRVQAEYHGLRVALVWPRLWSILEDHKRLPVQNARAGLDNAAIIVSWGSLYVLLGCAWWPGLLLGAGLAFGGWRHARRYAHAYAILVESLVDVHQGELAKAFGVELPHGVITADEAGQINARLSKGSSGS</sequence>
<feature type="transmembrane region" description="Helical" evidence="1">
    <location>
        <begin position="68"/>
        <end position="90"/>
    </location>
</feature>
<accession>A0ABV3H0P0</accession>
<organism evidence="2 3">
    <name type="scientific">Nonomuraea bangladeshensis</name>
    <dbReference type="NCBI Taxonomy" id="404385"/>
    <lineage>
        <taxon>Bacteria</taxon>
        <taxon>Bacillati</taxon>
        <taxon>Actinomycetota</taxon>
        <taxon>Actinomycetes</taxon>
        <taxon>Streptosporangiales</taxon>
        <taxon>Streptosporangiaceae</taxon>
        <taxon>Nonomuraea</taxon>
    </lineage>
</organism>
<feature type="transmembrane region" description="Helical" evidence="1">
    <location>
        <begin position="169"/>
        <end position="192"/>
    </location>
</feature>
<keyword evidence="1" id="KW-1133">Transmembrane helix</keyword>
<evidence type="ECO:0000313" key="2">
    <source>
        <dbReference type="EMBL" id="MEV4285869.1"/>
    </source>
</evidence>
<keyword evidence="1" id="KW-0472">Membrane</keyword>
<evidence type="ECO:0000256" key="1">
    <source>
        <dbReference type="SAM" id="Phobius"/>
    </source>
</evidence>
<dbReference type="EMBL" id="JBFARM010000003">
    <property type="protein sequence ID" value="MEV4285869.1"/>
    <property type="molecule type" value="Genomic_DNA"/>
</dbReference>
<reference evidence="2 3" key="1">
    <citation type="submission" date="2024-06" db="EMBL/GenBank/DDBJ databases">
        <title>The Natural Products Discovery Center: Release of the First 8490 Sequenced Strains for Exploring Actinobacteria Biosynthetic Diversity.</title>
        <authorList>
            <person name="Kalkreuter E."/>
            <person name="Kautsar S.A."/>
            <person name="Yang D."/>
            <person name="Bader C.D."/>
            <person name="Teijaro C.N."/>
            <person name="Fluegel L."/>
            <person name="Davis C.M."/>
            <person name="Simpson J.R."/>
            <person name="Lauterbach L."/>
            <person name="Steele A.D."/>
            <person name="Gui C."/>
            <person name="Meng S."/>
            <person name="Li G."/>
            <person name="Viehrig K."/>
            <person name="Ye F."/>
            <person name="Su P."/>
            <person name="Kiefer A.F."/>
            <person name="Nichols A."/>
            <person name="Cepeda A.J."/>
            <person name="Yan W."/>
            <person name="Fan B."/>
            <person name="Jiang Y."/>
            <person name="Adhikari A."/>
            <person name="Zheng C.-J."/>
            <person name="Schuster L."/>
            <person name="Cowan T.M."/>
            <person name="Smanski M.J."/>
            <person name="Chevrette M.G."/>
            <person name="De Carvalho L.P.S."/>
            <person name="Shen B."/>
        </authorList>
    </citation>
    <scope>NUCLEOTIDE SEQUENCE [LARGE SCALE GENOMIC DNA]</scope>
    <source>
        <strain evidence="2 3">NPDC049574</strain>
    </source>
</reference>
<dbReference type="Proteomes" id="UP001552427">
    <property type="component" value="Unassembled WGS sequence"/>
</dbReference>
<feature type="transmembrane region" description="Helical" evidence="1">
    <location>
        <begin position="25"/>
        <end position="47"/>
    </location>
</feature>
<gene>
    <name evidence="2" type="ORF">AB0K40_10225</name>
</gene>
<proteinExistence type="predicted"/>
<comment type="caution">
    <text evidence="2">The sequence shown here is derived from an EMBL/GenBank/DDBJ whole genome shotgun (WGS) entry which is preliminary data.</text>
</comment>
<protein>
    <recommendedName>
        <fullName evidence="4">ABC transporter ATP-binding protein</fullName>
    </recommendedName>
</protein>
<keyword evidence="1" id="KW-0812">Transmembrane</keyword>
<name>A0ABV3H0P0_9ACTN</name>
<keyword evidence="3" id="KW-1185">Reference proteome</keyword>
<evidence type="ECO:0008006" key="4">
    <source>
        <dbReference type="Google" id="ProtNLM"/>
    </source>
</evidence>
<dbReference type="RefSeq" id="WP_364447139.1">
    <property type="nucleotide sequence ID" value="NZ_JBFARM010000003.1"/>
</dbReference>
<evidence type="ECO:0000313" key="3">
    <source>
        <dbReference type="Proteomes" id="UP001552427"/>
    </source>
</evidence>